<keyword evidence="3" id="KW-0378">Hydrolase</keyword>
<dbReference type="CDD" id="cd05010">
    <property type="entry name" value="SIS_AgaS_like"/>
    <property type="match status" value="1"/>
</dbReference>
<feature type="domain" description="SIS" evidence="5">
    <location>
        <begin position="216"/>
        <end position="360"/>
    </location>
</feature>
<evidence type="ECO:0000256" key="1">
    <source>
        <dbReference type="ARBA" id="ARBA00007748"/>
    </source>
</evidence>
<evidence type="ECO:0000313" key="6">
    <source>
        <dbReference type="EMBL" id="MEN2789657.1"/>
    </source>
</evidence>
<dbReference type="InterPro" id="IPR001347">
    <property type="entry name" value="SIS_dom"/>
</dbReference>
<dbReference type="Pfam" id="PF01380">
    <property type="entry name" value="SIS"/>
    <property type="match status" value="1"/>
</dbReference>
<evidence type="ECO:0000313" key="7">
    <source>
        <dbReference type="Proteomes" id="UP001419910"/>
    </source>
</evidence>
<dbReference type="Proteomes" id="UP001419910">
    <property type="component" value="Unassembled WGS sequence"/>
</dbReference>
<dbReference type="InterPro" id="IPR035466">
    <property type="entry name" value="GlmS/AgaS_SIS"/>
</dbReference>
<sequence length="380" mass="40186">MSEILSAPAPQVGNAESWTRREILQQPETLRATQALLRARQAAIEAFLSPLLARNDLRIVLTGAGSSAFIGDSLAPWLSMVMGRSIEAIATTDIVSAPALHLRAGAPTLLVSFGRSGNSPESAAAVDLTEALVDSPHHLIITCNAEGDLARRAGANTHVVVLPDATHDRAFAMTSSFTAMMFAALSIFSGIATMEARAEVIAKALADTLMDADQRMAALVEHGFERVVYLGSGALKGLAREASLKLLELTAGALVTAFDTPLGFRHGPKSIVTDRTLIVVFVSNDPLTRRYDCDMIEELRAEARCGAVLAVSAQPMEGDALHIPHLEDAADADLLIPFILPAQLFGLHASLKLGLMPDTPSPSGTVNRVVQGVRIHAIGA</sequence>
<dbReference type="RefSeq" id="WP_343889564.1">
    <property type="nucleotide sequence ID" value="NZ_BAAAEH010000022.1"/>
</dbReference>
<dbReference type="InterPro" id="IPR046348">
    <property type="entry name" value="SIS_dom_sf"/>
</dbReference>
<comment type="caution">
    <text evidence="6">The sequence shown here is derived from an EMBL/GenBank/DDBJ whole genome shotgun (WGS) entry which is preliminary data.</text>
</comment>
<dbReference type="SUPFAM" id="SSF53697">
    <property type="entry name" value="SIS domain"/>
    <property type="match status" value="1"/>
</dbReference>
<evidence type="ECO:0000256" key="2">
    <source>
        <dbReference type="ARBA" id="ARBA00022737"/>
    </source>
</evidence>
<accession>A0ABU9Y1J8</accession>
<comment type="similarity">
    <text evidence="1">Belongs to the SIS family. AgaS subfamily.</text>
</comment>
<feature type="domain" description="SIS" evidence="5">
    <location>
        <begin position="48"/>
        <end position="197"/>
    </location>
</feature>
<dbReference type="PANTHER" id="PTHR32502">
    <property type="entry name" value="N-ACETYLGALACTOSAMINE PERMEASE II COMPONENT-RELATED"/>
    <property type="match status" value="1"/>
</dbReference>
<evidence type="ECO:0000256" key="3">
    <source>
        <dbReference type="ARBA" id="ARBA00022801"/>
    </source>
</evidence>
<evidence type="ECO:0000256" key="4">
    <source>
        <dbReference type="ARBA" id="ARBA00029292"/>
    </source>
</evidence>
<dbReference type="PANTHER" id="PTHR32502:SF3">
    <property type="entry name" value="D-GALACTOSAMINE-6-PHOSPHATE DEAMINASE AGAS-RELATED"/>
    <property type="match status" value="1"/>
</dbReference>
<dbReference type="InterPro" id="IPR035464">
    <property type="entry name" value="SIS_AgaS"/>
</dbReference>
<keyword evidence="2" id="KW-0677">Repeat</keyword>
<name>A0ABU9Y1J8_9SPHN</name>
<keyword evidence="7" id="KW-1185">Reference proteome</keyword>
<reference evidence="6 7" key="1">
    <citation type="submission" date="2024-05" db="EMBL/GenBank/DDBJ databases">
        <authorList>
            <person name="Liu Q."/>
            <person name="Xin Y.-H."/>
        </authorList>
    </citation>
    <scope>NUCLEOTIDE SEQUENCE [LARGE SCALE GENOMIC DNA]</scope>
    <source>
        <strain evidence="6 7">CGMCC 1.10181</strain>
    </source>
</reference>
<evidence type="ECO:0000259" key="5">
    <source>
        <dbReference type="PROSITE" id="PS51464"/>
    </source>
</evidence>
<comment type="catalytic activity">
    <reaction evidence="4">
        <text>D-galactosamine 6-phosphate + H2O = D-tagatopyranose 1-phosphate + NH4(+)</text>
        <dbReference type="Rhea" id="RHEA:47680"/>
        <dbReference type="ChEBI" id="CHEBI:15377"/>
        <dbReference type="ChEBI" id="CHEBI:28938"/>
        <dbReference type="ChEBI" id="CHEBI:71674"/>
        <dbReference type="ChEBI" id="CHEBI:138150"/>
    </reaction>
</comment>
<dbReference type="PROSITE" id="PS51464">
    <property type="entry name" value="SIS"/>
    <property type="match status" value="2"/>
</dbReference>
<protein>
    <submittedName>
        <fullName evidence="6">SIS domain-containing protein</fullName>
    </submittedName>
</protein>
<dbReference type="EMBL" id="JBDIME010000005">
    <property type="protein sequence ID" value="MEN2789657.1"/>
    <property type="molecule type" value="Genomic_DNA"/>
</dbReference>
<dbReference type="CDD" id="cd05008">
    <property type="entry name" value="SIS_GlmS_GlmD_1"/>
    <property type="match status" value="1"/>
</dbReference>
<organism evidence="6 7">
    <name type="scientific">Sphingomonas oligophenolica</name>
    <dbReference type="NCBI Taxonomy" id="301154"/>
    <lineage>
        <taxon>Bacteria</taxon>
        <taxon>Pseudomonadati</taxon>
        <taxon>Pseudomonadota</taxon>
        <taxon>Alphaproteobacteria</taxon>
        <taxon>Sphingomonadales</taxon>
        <taxon>Sphingomonadaceae</taxon>
        <taxon>Sphingomonas</taxon>
    </lineage>
</organism>
<proteinExistence type="inferred from homology"/>
<dbReference type="InterPro" id="IPR050303">
    <property type="entry name" value="GatZ_KbaZ_carbometab"/>
</dbReference>
<dbReference type="Gene3D" id="3.40.50.10490">
    <property type="entry name" value="Glucose-6-phosphate isomerase like protein, domain 1"/>
    <property type="match status" value="2"/>
</dbReference>
<gene>
    <name evidence="6" type="ORF">ABC974_08475</name>
</gene>